<dbReference type="AlphaFoldDB" id="A0AA39ZDZ8"/>
<dbReference type="EMBL" id="JAULSY010000051">
    <property type="protein sequence ID" value="KAK0668749.1"/>
    <property type="molecule type" value="Genomic_DNA"/>
</dbReference>
<evidence type="ECO:0000313" key="3">
    <source>
        <dbReference type="Proteomes" id="UP001174997"/>
    </source>
</evidence>
<proteinExistence type="predicted"/>
<keyword evidence="3" id="KW-1185">Reference proteome</keyword>
<reference evidence="2" key="1">
    <citation type="submission" date="2023-06" db="EMBL/GenBank/DDBJ databases">
        <title>Genome-scale phylogeny and comparative genomics of the fungal order Sordariales.</title>
        <authorList>
            <consortium name="Lawrence Berkeley National Laboratory"/>
            <person name="Hensen N."/>
            <person name="Bonometti L."/>
            <person name="Westerberg I."/>
            <person name="Brannstrom I.O."/>
            <person name="Guillou S."/>
            <person name="Cros-Aarteil S."/>
            <person name="Calhoun S."/>
            <person name="Haridas S."/>
            <person name="Kuo A."/>
            <person name="Mondo S."/>
            <person name="Pangilinan J."/>
            <person name="Riley R."/>
            <person name="Labutti K."/>
            <person name="Andreopoulos B."/>
            <person name="Lipzen A."/>
            <person name="Chen C."/>
            <person name="Yanf M."/>
            <person name="Daum C."/>
            <person name="Ng V."/>
            <person name="Clum A."/>
            <person name="Steindorff A."/>
            <person name="Ohm R."/>
            <person name="Martin F."/>
            <person name="Silar P."/>
            <person name="Natvig D."/>
            <person name="Lalanne C."/>
            <person name="Gautier V."/>
            <person name="Ament-Velasquez S.L."/>
            <person name="Kruys A."/>
            <person name="Hutchinson M.I."/>
            <person name="Powell A.J."/>
            <person name="Barry K."/>
            <person name="Miller A.N."/>
            <person name="Grigoriev I.V."/>
            <person name="Debuchy R."/>
            <person name="Gladieux P."/>
            <person name="Thoren M.H."/>
            <person name="Johannesson H."/>
        </authorList>
    </citation>
    <scope>NUCLEOTIDE SEQUENCE</scope>
    <source>
        <strain evidence="2">CBS 307.81</strain>
    </source>
</reference>
<feature type="region of interest" description="Disordered" evidence="1">
    <location>
        <begin position="178"/>
        <end position="197"/>
    </location>
</feature>
<comment type="caution">
    <text evidence="2">The sequence shown here is derived from an EMBL/GenBank/DDBJ whole genome shotgun (WGS) entry which is preliminary data.</text>
</comment>
<evidence type="ECO:0000256" key="1">
    <source>
        <dbReference type="SAM" id="MobiDB-lite"/>
    </source>
</evidence>
<feature type="region of interest" description="Disordered" evidence="1">
    <location>
        <begin position="151"/>
        <end position="171"/>
    </location>
</feature>
<feature type="region of interest" description="Disordered" evidence="1">
    <location>
        <begin position="67"/>
        <end position="86"/>
    </location>
</feature>
<name>A0AA39ZDZ8_9PEZI</name>
<evidence type="ECO:0000313" key="2">
    <source>
        <dbReference type="EMBL" id="KAK0668749.1"/>
    </source>
</evidence>
<feature type="compositionally biased region" description="Polar residues" evidence="1">
    <location>
        <begin position="151"/>
        <end position="166"/>
    </location>
</feature>
<protein>
    <submittedName>
        <fullName evidence="2">Uncharacterized protein</fullName>
    </submittedName>
</protein>
<feature type="region of interest" description="Disordered" evidence="1">
    <location>
        <begin position="1"/>
        <end position="27"/>
    </location>
</feature>
<accession>A0AA39ZDZ8</accession>
<sequence length="218" mass="23896">MDGDEGRGSQSGADRQRGLPQGSRDQPRPGVVLWVLWWWRWLERRWDGGSVSNDITTSSIFQSDSLAKFEPPFRPPPQPSQTLQTSQNDAPDMILQDSWSFYPLLTDRHGGFSGQPCESRLCPGPIAANSRTHSSHVSSLWAVHRVTGQPDASLQTRPVGQNSGFPPSSLHGQWMELAGRSSDSSCPTAGGSDYQQGAWAQPSNFAQELVLTAHKTKA</sequence>
<dbReference type="Proteomes" id="UP001174997">
    <property type="component" value="Unassembled WGS sequence"/>
</dbReference>
<organism evidence="2 3">
    <name type="scientific">Cercophora samala</name>
    <dbReference type="NCBI Taxonomy" id="330535"/>
    <lineage>
        <taxon>Eukaryota</taxon>
        <taxon>Fungi</taxon>
        <taxon>Dikarya</taxon>
        <taxon>Ascomycota</taxon>
        <taxon>Pezizomycotina</taxon>
        <taxon>Sordariomycetes</taxon>
        <taxon>Sordariomycetidae</taxon>
        <taxon>Sordariales</taxon>
        <taxon>Lasiosphaeriaceae</taxon>
        <taxon>Cercophora</taxon>
    </lineage>
</organism>
<gene>
    <name evidence="2" type="ORF">QBC41DRAFT_321168</name>
</gene>